<dbReference type="Proteomes" id="UP000800094">
    <property type="component" value="Unassembled WGS sequence"/>
</dbReference>
<proteinExistence type="predicted"/>
<sequence>MAVPTLDPLHQRIYNYINPCRGNIPENVISTIAGNISFVIRHVHGPIINPDRVSIPVVDIGNRGHRAAVVVHKEELNSAVVVEARVNWGENAIVALGKKVDRMINELLDLSQALCTPQ</sequence>
<evidence type="ECO:0000313" key="1">
    <source>
        <dbReference type="EMBL" id="KAF2251991.1"/>
    </source>
</evidence>
<evidence type="ECO:0000313" key="2">
    <source>
        <dbReference type="Proteomes" id="UP000800094"/>
    </source>
</evidence>
<organism evidence="1 2">
    <name type="scientific">Trematosphaeria pertusa</name>
    <dbReference type="NCBI Taxonomy" id="390896"/>
    <lineage>
        <taxon>Eukaryota</taxon>
        <taxon>Fungi</taxon>
        <taxon>Dikarya</taxon>
        <taxon>Ascomycota</taxon>
        <taxon>Pezizomycotina</taxon>
        <taxon>Dothideomycetes</taxon>
        <taxon>Pleosporomycetidae</taxon>
        <taxon>Pleosporales</taxon>
        <taxon>Massarineae</taxon>
        <taxon>Trematosphaeriaceae</taxon>
        <taxon>Trematosphaeria</taxon>
    </lineage>
</organism>
<dbReference type="EMBL" id="ML987192">
    <property type="protein sequence ID" value="KAF2251991.1"/>
    <property type="molecule type" value="Genomic_DNA"/>
</dbReference>
<protein>
    <submittedName>
        <fullName evidence="1">Uncharacterized protein</fullName>
    </submittedName>
</protein>
<gene>
    <name evidence="1" type="ORF">BU26DRAFT_561770</name>
</gene>
<dbReference type="AlphaFoldDB" id="A0A6A6INF1"/>
<dbReference type="GeneID" id="54586282"/>
<name>A0A6A6INF1_9PLEO</name>
<dbReference type="OrthoDB" id="3660474at2759"/>
<keyword evidence="2" id="KW-1185">Reference proteome</keyword>
<accession>A0A6A6INF1</accession>
<dbReference type="RefSeq" id="XP_033686995.1">
    <property type="nucleotide sequence ID" value="XM_033832952.1"/>
</dbReference>
<reference evidence="1" key="1">
    <citation type="journal article" date="2020" name="Stud. Mycol.">
        <title>101 Dothideomycetes genomes: a test case for predicting lifestyles and emergence of pathogens.</title>
        <authorList>
            <person name="Haridas S."/>
            <person name="Albert R."/>
            <person name="Binder M."/>
            <person name="Bloem J."/>
            <person name="Labutti K."/>
            <person name="Salamov A."/>
            <person name="Andreopoulos B."/>
            <person name="Baker S."/>
            <person name="Barry K."/>
            <person name="Bills G."/>
            <person name="Bluhm B."/>
            <person name="Cannon C."/>
            <person name="Castanera R."/>
            <person name="Culley D."/>
            <person name="Daum C."/>
            <person name="Ezra D."/>
            <person name="Gonzalez J."/>
            <person name="Henrissat B."/>
            <person name="Kuo A."/>
            <person name="Liang C."/>
            <person name="Lipzen A."/>
            <person name="Lutzoni F."/>
            <person name="Magnuson J."/>
            <person name="Mondo S."/>
            <person name="Nolan M."/>
            <person name="Ohm R."/>
            <person name="Pangilinan J."/>
            <person name="Park H.-J."/>
            <person name="Ramirez L."/>
            <person name="Alfaro M."/>
            <person name="Sun H."/>
            <person name="Tritt A."/>
            <person name="Yoshinaga Y."/>
            <person name="Zwiers L.-H."/>
            <person name="Turgeon B."/>
            <person name="Goodwin S."/>
            <person name="Spatafora J."/>
            <person name="Crous P."/>
            <person name="Grigoriev I."/>
        </authorList>
    </citation>
    <scope>NUCLEOTIDE SEQUENCE</scope>
    <source>
        <strain evidence="1">CBS 122368</strain>
    </source>
</reference>